<gene>
    <name evidence="1" type="primary">OSJNBa0075G19.10</name>
</gene>
<name>Q5VRI7_ORYSJ</name>
<reference evidence="2" key="1">
    <citation type="journal article" date="2005" name="Nature">
        <title>The map-based sequence of the rice genome.</title>
        <authorList>
            <consortium name="International rice genome sequencing project (IRGSP)"/>
            <person name="Matsumoto T."/>
            <person name="Wu J."/>
            <person name="Kanamori H."/>
            <person name="Katayose Y."/>
            <person name="Fujisawa M."/>
            <person name="Namiki N."/>
            <person name="Mizuno H."/>
            <person name="Yamamoto K."/>
            <person name="Antonio B.A."/>
            <person name="Baba T."/>
            <person name="Sakata K."/>
            <person name="Nagamura Y."/>
            <person name="Aoki H."/>
            <person name="Arikawa K."/>
            <person name="Arita K."/>
            <person name="Bito T."/>
            <person name="Chiden Y."/>
            <person name="Fujitsuka N."/>
            <person name="Fukunaka R."/>
            <person name="Hamada M."/>
            <person name="Harada C."/>
            <person name="Hayashi A."/>
            <person name="Hijishita S."/>
            <person name="Honda M."/>
            <person name="Hosokawa S."/>
            <person name="Ichikawa Y."/>
            <person name="Idonuma A."/>
            <person name="Iijima M."/>
            <person name="Ikeda M."/>
            <person name="Ikeno M."/>
            <person name="Ito K."/>
            <person name="Ito S."/>
            <person name="Ito T."/>
            <person name="Ito Y."/>
            <person name="Ito Y."/>
            <person name="Iwabuchi A."/>
            <person name="Kamiya K."/>
            <person name="Karasawa W."/>
            <person name="Kurita K."/>
            <person name="Katagiri S."/>
            <person name="Kikuta A."/>
            <person name="Kobayashi H."/>
            <person name="Kobayashi N."/>
            <person name="Machita K."/>
            <person name="Maehara T."/>
            <person name="Masukawa M."/>
            <person name="Mizubayashi T."/>
            <person name="Mukai Y."/>
            <person name="Nagasaki H."/>
            <person name="Nagata Y."/>
            <person name="Naito S."/>
            <person name="Nakashima M."/>
            <person name="Nakama Y."/>
            <person name="Nakamichi Y."/>
            <person name="Nakamura M."/>
            <person name="Meguro A."/>
            <person name="Negishi M."/>
            <person name="Ohta I."/>
            <person name="Ohta T."/>
            <person name="Okamoto M."/>
            <person name="Ono N."/>
            <person name="Saji S."/>
            <person name="Sakaguchi M."/>
            <person name="Sakai K."/>
            <person name="Shibata M."/>
            <person name="Shimokawa T."/>
            <person name="Song J."/>
            <person name="Takazaki Y."/>
            <person name="Terasawa K."/>
            <person name="Tsugane M."/>
            <person name="Tsuji K."/>
            <person name="Ueda S."/>
            <person name="Waki K."/>
            <person name="Yamagata H."/>
            <person name="Yamamoto M."/>
            <person name="Yamamoto S."/>
            <person name="Yamane H."/>
            <person name="Yoshiki S."/>
            <person name="Yoshihara R."/>
            <person name="Yukawa K."/>
            <person name="Zhong H."/>
            <person name="Yano M."/>
            <person name="Yuan Q."/>
            <person name="Ouyang S."/>
            <person name="Liu J."/>
            <person name="Jones K.M."/>
            <person name="Gansberger K."/>
            <person name="Moffat K."/>
            <person name="Hill J."/>
            <person name="Bera J."/>
            <person name="Fadrosh D."/>
            <person name="Jin S."/>
            <person name="Johri S."/>
            <person name="Kim M."/>
            <person name="Overton L."/>
            <person name="Reardon M."/>
            <person name="Tsitrin T."/>
            <person name="Vuong H."/>
            <person name="Weaver B."/>
            <person name="Ciecko A."/>
            <person name="Tallon L."/>
            <person name="Jackson J."/>
            <person name="Pai G."/>
            <person name="Aken S.V."/>
            <person name="Utterback T."/>
            <person name="Reidmuller S."/>
            <person name="Feldblyum T."/>
            <person name="Hsiao J."/>
            <person name="Zismann V."/>
            <person name="Iobst S."/>
            <person name="de Vazeille A.R."/>
            <person name="Buell C.R."/>
            <person name="Ying K."/>
            <person name="Li Y."/>
            <person name="Lu T."/>
            <person name="Huang Y."/>
            <person name="Zhao Q."/>
            <person name="Feng Q."/>
            <person name="Zhang L."/>
            <person name="Zhu J."/>
            <person name="Weng Q."/>
            <person name="Mu J."/>
            <person name="Lu Y."/>
            <person name="Fan D."/>
            <person name="Liu Y."/>
            <person name="Guan J."/>
            <person name="Zhang Y."/>
            <person name="Yu S."/>
            <person name="Liu X."/>
            <person name="Zhang Y."/>
            <person name="Hong G."/>
            <person name="Han B."/>
            <person name="Choisne N."/>
            <person name="Demange N."/>
            <person name="Orjeda G."/>
            <person name="Samain S."/>
            <person name="Cattolico L."/>
            <person name="Pelletier E."/>
            <person name="Couloux A."/>
            <person name="Segurens B."/>
            <person name="Wincker P."/>
            <person name="D'Hont A."/>
            <person name="Scarpelli C."/>
            <person name="Weissenbach J."/>
            <person name="Salanoubat M."/>
            <person name="Quetier F."/>
            <person name="Yu Y."/>
            <person name="Kim H.R."/>
            <person name="Rambo T."/>
            <person name="Currie J."/>
            <person name="Collura K."/>
            <person name="Luo M."/>
            <person name="Yang T."/>
            <person name="Ammiraju J.S.S."/>
            <person name="Engler F."/>
            <person name="Soderlund C."/>
            <person name="Wing R.A."/>
            <person name="Palmer L.E."/>
            <person name="de la Bastide M."/>
            <person name="Spiegel L."/>
            <person name="Nascimento L."/>
            <person name="Zutavern T."/>
            <person name="O'Shaughnessy A."/>
            <person name="Dike S."/>
            <person name="Dedhia N."/>
            <person name="Preston R."/>
            <person name="Balija V."/>
            <person name="McCombie W.R."/>
            <person name="Chow T."/>
            <person name="Chen H."/>
            <person name="Chung M."/>
            <person name="Chen C."/>
            <person name="Shaw J."/>
            <person name="Wu H."/>
            <person name="Hsiao K."/>
            <person name="Chao Y."/>
            <person name="Chu M."/>
            <person name="Cheng C."/>
            <person name="Hour A."/>
            <person name="Lee P."/>
            <person name="Lin S."/>
            <person name="Lin Y."/>
            <person name="Liou J."/>
            <person name="Liu S."/>
            <person name="Hsing Y."/>
            <person name="Raghuvanshi S."/>
            <person name="Mohanty A."/>
            <person name="Bharti A.K."/>
            <person name="Gaur A."/>
            <person name="Gupta V."/>
            <person name="Kumar D."/>
            <person name="Ravi V."/>
            <person name="Vij S."/>
            <person name="Kapur A."/>
            <person name="Khurana P."/>
            <person name="Khurana P."/>
            <person name="Khurana J.P."/>
            <person name="Tyagi A.K."/>
            <person name="Gaikwad K."/>
            <person name="Singh A."/>
            <person name="Dalal V."/>
            <person name="Srivastava S."/>
            <person name="Dixit A."/>
            <person name="Pal A.K."/>
            <person name="Ghazi I.A."/>
            <person name="Yadav M."/>
            <person name="Pandit A."/>
            <person name="Bhargava A."/>
            <person name="Sureshbabu K."/>
            <person name="Batra K."/>
            <person name="Sharma T.R."/>
            <person name="Mohapatra T."/>
            <person name="Singh N.K."/>
            <person name="Messing J."/>
            <person name="Nelson A.B."/>
            <person name="Fuks G."/>
            <person name="Kavchok S."/>
            <person name="Keizer G."/>
            <person name="Linton E."/>
            <person name="Llaca V."/>
            <person name="Song R."/>
            <person name="Tanyolac B."/>
            <person name="Young S."/>
            <person name="Ho-Il K."/>
            <person name="Hahn J.H."/>
            <person name="Sangsakoo G."/>
            <person name="Vanavichit A."/>
            <person name="de Mattos Luiz.A.T."/>
            <person name="Zimmer P.D."/>
            <person name="Malone G."/>
            <person name="Dellagostin O."/>
            <person name="de Oliveira A.C."/>
            <person name="Bevan M."/>
            <person name="Bancroft I."/>
            <person name="Minx P."/>
            <person name="Cordum H."/>
            <person name="Wilson R."/>
            <person name="Cheng Z."/>
            <person name="Jin W."/>
            <person name="Jiang J."/>
            <person name="Leong S.A."/>
            <person name="Iwama H."/>
            <person name="Gojobori T."/>
            <person name="Itoh T."/>
            <person name="Niimura Y."/>
            <person name="Fujii Y."/>
            <person name="Habara T."/>
            <person name="Sakai H."/>
            <person name="Sato Y."/>
            <person name="Wilson G."/>
            <person name="Kumar K."/>
            <person name="McCouch S."/>
            <person name="Juretic N."/>
            <person name="Hoen D."/>
            <person name="Wright S."/>
            <person name="Bruskiewich R."/>
            <person name="Bureau T."/>
            <person name="Miyao A."/>
            <person name="Hirochika H."/>
            <person name="Nishikawa T."/>
            <person name="Kadowaki K."/>
            <person name="Sugiura M."/>
            <person name="Burr B."/>
            <person name="Sasaki T."/>
        </authorList>
    </citation>
    <scope>NUCLEOTIDE SEQUENCE [LARGE SCALE GENOMIC DNA]</scope>
    <source>
        <strain evidence="2">cv. Nipponbare</strain>
    </source>
</reference>
<dbReference type="Proteomes" id="UP000000763">
    <property type="component" value="Chromosome 6"/>
</dbReference>
<evidence type="ECO:0000313" key="1">
    <source>
        <dbReference type="EMBL" id="BAD67940.1"/>
    </source>
</evidence>
<protein>
    <submittedName>
        <fullName evidence="1">Uncharacterized protein</fullName>
    </submittedName>
</protein>
<dbReference type="InterPro" id="IPR029045">
    <property type="entry name" value="ClpP/crotonase-like_dom_sf"/>
</dbReference>
<organism evidence="1 2">
    <name type="scientific">Oryza sativa subsp. japonica</name>
    <name type="common">Rice</name>
    <dbReference type="NCBI Taxonomy" id="39947"/>
    <lineage>
        <taxon>Eukaryota</taxon>
        <taxon>Viridiplantae</taxon>
        <taxon>Streptophyta</taxon>
        <taxon>Embryophyta</taxon>
        <taxon>Tracheophyta</taxon>
        <taxon>Spermatophyta</taxon>
        <taxon>Magnoliopsida</taxon>
        <taxon>Liliopsida</taxon>
        <taxon>Poales</taxon>
        <taxon>Poaceae</taxon>
        <taxon>BOP clade</taxon>
        <taxon>Oryzoideae</taxon>
        <taxon>Oryzeae</taxon>
        <taxon>Oryzinae</taxon>
        <taxon>Oryza</taxon>
        <taxon>Oryza sativa</taxon>
    </lineage>
</organism>
<accession>Q5VRI7</accession>
<evidence type="ECO:0000313" key="2">
    <source>
        <dbReference type="Proteomes" id="UP000000763"/>
    </source>
</evidence>
<sequence length="91" mass="9394">MGRRRGGAGLETGDGDGARRRDGVLQKLVLAAVHGACIGGGGEVLAACAIRAEGGGDLCGAHGWPAKMAKIWLEEWNGEAVKDALRLLKML</sequence>
<dbReference type="EMBL" id="AP002842">
    <property type="protein sequence ID" value="BAD67940.1"/>
    <property type="molecule type" value="Genomic_DNA"/>
</dbReference>
<reference evidence="2" key="2">
    <citation type="journal article" date="2008" name="Nucleic Acids Res.">
        <title>The rice annotation project database (RAP-DB): 2008 update.</title>
        <authorList>
            <consortium name="The rice annotation project (RAP)"/>
        </authorList>
    </citation>
    <scope>GENOME REANNOTATION</scope>
    <source>
        <strain evidence="2">cv. Nipponbare</strain>
    </source>
</reference>
<dbReference type="AlphaFoldDB" id="Q5VRI7"/>
<dbReference type="SUPFAM" id="SSF52096">
    <property type="entry name" value="ClpP/crotonase"/>
    <property type="match status" value="1"/>
</dbReference>
<proteinExistence type="predicted"/>